<comment type="caution">
    <text evidence="1">The sequence shown here is derived from an EMBL/GenBank/DDBJ whole genome shotgun (WGS) entry which is preliminary data.</text>
</comment>
<evidence type="ECO:0000313" key="1">
    <source>
        <dbReference type="EMBL" id="OJX57971.1"/>
    </source>
</evidence>
<accession>A0A1M3KZI5</accession>
<reference evidence="1 2" key="1">
    <citation type="submission" date="2016-09" db="EMBL/GenBank/DDBJ databases">
        <title>Genome-resolved meta-omics ties microbial dynamics to process performance in biotechnology for thiocyanate degradation.</title>
        <authorList>
            <person name="Kantor R.S."/>
            <person name="Huddy R.J."/>
            <person name="Iyer R."/>
            <person name="Thomas B.C."/>
            <person name="Brown C.T."/>
            <person name="Anantharaman K."/>
            <person name="Tringe S."/>
            <person name="Hettich R.L."/>
            <person name="Harrison S.T."/>
            <person name="Banfield J.F."/>
        </authorList>
    </citation>
    <scope>NUCLEOTIDE SEQUENCE [LARGE SCALE GENOMIC DNA]</scope>
    <source>
        <strain evidence="1">59-99</strain>
    </source>
</reference>
<evidence type="ECO:0008006" key="3">
    <source>
        <dbReference type="Google" id="ProtNLM"/>
    </source>
</evidence>
<gene>
    <name evidence="1" type="ORF">BGO89_06110</name>
</gene>
<dbReference type="AlphaFoldDB" id="A0A1M3KZI5"/>
<organism evidence="1 2">
    <name type="scientific">Candidatus Kapaibacterium thiocyanatum</name>
    <dbReference type="NCBI Taxonomy" id="1895771"/>
    <lineage>
        <taxon>Bacteria</taxon>
        <taxon>Pseudomonadati</taxon>
        <taxon>Candidatus Kapaibacteriota</taxon>
        <taxon>Candidatus Kapaibacteriia</taxon>
        <taxon>Candidatus Kapaibacteriales</taxon>
        <taxon>Candidatus Kapaibacteriaceae</taxon>
        <taxon>Candidatus Kapaibacterium</taxon>
    </lineage>
</organism>
<dbReference type="EMBL" id="MKVH01000020">
    <property type="protein sequence ID" value="OJX57971.1"/>
    <property type="molecule type" value="Genomic_DNA"/>
</dbReference>
<evidence type="ECO:0000313" key="2">
    <source>
        <dbReference type="Proteomes" id="UP000184233"/>
    </source>
</evidence>
<protein>
    <recommendedName>
        <fullName evidence="3">Secretion system C-terminal sorting domain-containing protein</fullName>
    </recommendedName>
</protein>
<sequence>MRSLGFIVTDTSMTMPMKTETEARDVVVSTNGIDLRRRGEVTDGAVVPLMIGVRKNHARDEERVSFGDISMSSVLLGLQWDVVSAEGTDTSKVTAWCVPTVNLIAALPDRYRVPVMLELDLLREVERGCLSPAEACQSIPYGKSYVNKELCDRSKRTIIDVDVYPDPAQSEATCRIDLRRATTVRIALYRESGSFLGEACQESRLHEGHNELALILGDYEPGAYLLMAITADGDRMVRHLVIYR</sequence>
<name>A0A1M3KZI5_9BACT</name>
<dbReference type="STRING" id="1895771.BGO89_06110"/>
<proteinExistence type="predicted"/>
<dbReference type="Proteomes" id="UP000184233">
    <property type="component" value="Unassembled WGS sequence"/>
</dbReference>